<dbReference type="InterPro" id="IPR012338">
    <property type="entry name" value="Beta-lactam/transpept-like"/>
</dbReference>
<evidence type="ECO:0000256" key="7">
    <source>
        <dbReference type="PIRSR" id="PIRSR618044-1"/>
    </source>
</evidence>
<comment type="similarity">
    <text evidence="1 9">Belongs to the peptidase S11 family.</text>
</comment>
<dbReference type="PRINTS" id="PR00725">
    <property type="entry name" value="DADACBPTASE1"/>
</dbReference>
<comment type="caution">
    <text evidence="13">The sequence shown here is derived from an EMBL/GenBank/DDBJ whole genome shotgun (WGS) entry which is preliminary data.</text>
</comment>
<keyword evidence="3" id="KW-0378">Hydrolase</keyword>
<dbReference type="InterPro" id="IPR001967">
    <property type="entry name" value="Peptidase_S11_N"/>
</dbReference>
<feature type="domain" description="Peptidase S11 D-alanyl-D-alanine carboxypeptidase A N-terminal" evidence="11">
    <location>
        <begin position="113"/>
        <end position="345"/>
    </location>
</feature>
<evidence type="ECO:0000259" key="12">
    <source>
        <dbReference type="Pfam" id="PF07833"/>
    </source>
</evidence>
<feature type="active site" description="Acyl-ester intermediate" evidence="7">
    <location>
        <position position="145"/>
    </location>
</feature>
<dbReference type="OrthoDB" id="9791132at2"/>
<evidence type="ECO:0000256" key="10">
    <source>
        <dbReference type="SAM" id="SignalP"/>
    </source>
</evidence>
<dbReference type="GO" id="GO:0008360">
    <property type="term" value="P:regulation of cell shape"/>
    <property type="evidence" value="ECO:0007669"/>
    <property type="project" value="UniProtKB-KW"/>
</dbReference>
<keyword evidence="6" id="KW-0961">Cell wall biogenesis/degradation</keyword>
<evidence type="ECO:0000313" key="13">
    <source>
        <dbReference type="EMBL" id="RXJ02942.1"/>
    </source>
</evidence>
<keyword evidence="13" id="KW-0645">Protease</keyword>
<dbReference type="InterPro" id="IPR036582">
    <property type="entry name" value="Mao_N_sf"/>
</dbReference>
<proteinExistence type="inferred from homology"/>
<evidence type="ECO:0000313" key="14">
    <source>
        <dbReference type="Proteomes" id="UP000290649"/>
    </source>
</evidence>
<keyword evidence="5" id="KW-0573">Peptidoglycan synthesis</keyword>
<reference evidence="13 14" key="1">
    <citation type="journal article" date="2019" name="Int. J. Syst. Evol. Microbiol.">
        <title>Anaerobacillus alkaliphilus sp. nov., a novel alkaliphilic and moderately halophilic bacterium.</title>
        <authorList>
            <person name="Borsodi A.K."/>
            <person name="Aszalos J.M."/>
            <person name="Bihari P."/>
            <person name="Nagy I."/>
            <person name="Schumann P."/>
            <person name="Sproer C."/>
            <person name="Kovacs A.L."/>
            <person name="Boka K."/>
            <person name="Dobosy P."/>
            <person name="Ovari M."/>
            <person name="Szili-Kovacs T."/>
            <person name="Toth E."/>
        </authorList>
    </citation>
    <scope>NUCLEOTIDE SEQUENCE [LARGE SCALE GENOMIC DNA]</scope>
    <source>
        <strain evidence="13 14">B16-10</strain>
    </source>
</reference>
<name>A0A4Q0VX83_9BACI</name>
<feature type="active site" evidence="7">
    <location>
        <position position="202"/>
    </location>
</feature>
<keyword evidence="4" id="KW-0133">Cell shape</keyword>
<dbReference type="Pfam" id="PF07833">
    <property type="entry name" value="Cu_amine_oxidN1"/>
    <property type="match status" value="1"/>
</dbReference>
<evidence type="ECO:0000256" key="6">
    <source>
        <dbReference type="ARBA" id="ARBA00023316"/>
    </source>
</evidence>
<dbReference type="GO" id="GO:0071555">
    <property type="term" value="P:cell wall organization"/>
    <property type="evidence" value="ECO:0007669"/>
    <property type="project" value="UniProtKB-KW"/>
</dbReference>
<dbReference type="Proteomes" id="UP000290649">
    <property type="component" value="Unassembled WGS sequence"/>
</dbReference>
<feature type="signal peptide" evidence="10">
    <location>
        <begin position="1"/>
        <end position="23"/>
    </location>
</feature>
<dbReference type="EMBL" id="QOUX01000020">
    <property type="protein sequence ID" value="RXJ02942.1"/>
    <property type="molecule type" value="Genomic_DNA"/>
</dbReference>
<evidence type="ECO:0000256" key="8">
    <source>
        <dbReference type="PIRSR" id="PIRSR618044-2"/>
    </source>
</evidence>
<gene>
    <name evidence="13" type="ORF">DS745_04985</name>
</gene>
<dbReference type="GO" id="GO:0009002">
    <property type="term" value="F:serine-type D-Ala-D-Ala carboxypeptidase activity"/>
    <property type="evidence" value="ECO:0007669"/>
    <property type="project" value="InterPro"/>
</dbReference>
<feature type="active site" description="Proton acceptor" evidence="7">
    <location>
        <position position="148"/>
    </location>
</feature>
<dbReference type="PANTHER" id="PTHR21581:SF33">
    <property type="entry name" value="D-ALANYL-D-ALANINE CARBOXYPEPTIDASE DACB"/>
    <property type="match status" value="1"/>
</dbReference>
<dbReference type="Gene3D" id="3.40.710.10">
    <property type="entry name" value="DD-peptidase/beta-lactamase superfamily"/>
    <property type="match status" value="1"/>
</dbReference>
<dbReference type="InterPro" id="IPR018044">
    <property type="entry name" value="Peptidase_S11"/>
</dbReference>
<evidence type="ECO:0000256" key="9">
    <source>
        <dbReference type="RuleBase" id="RU004016"/>
    </source>
</evidence>
<feature type="chain" id="PRO_5020284800" evidence="10">
    <location>
        <begin position="24"/>
        <end position="541"/>
    </location>
</feature>
<feature type="binding site" evidence="8">
    <location>
        <position position="317"/>
    </location>
    <ligand>
        <name>substrate</name>
    </ligand>
</feature>
<keyword evidence="2 10" id="KW-0732">Signal</keyword>
<dbReference type="Pfam" id="PF00768">
    <property type="entry name" value="Peptidase_S11"/>
    <property type="match status" value="1"/>
</dbReference>
<evidence type="ECO:0000256" key="1">
    <source>
        <dbReference type="ARBA" id="ARBA00007164"/>
    </source>
</evidence>
<dbReference type="GO" id="GO:0006508">
    <property type="term" value="P:proteolysis"/>
    <property type="evidence" value="ECO:0007669"/>
    <property type="project" value="InterPro"/>
</dbReference>
<keyword evidence="13" id="KW-0121">Carboxypeptidase</keyword>
<dbReference type="InterPro" id="IPR012854">
    <property type="entry name" value="Cu_amine_oxidase-like_N"/>
</dbReference>
<organism evidence="13 14">
    <name type="scientific">Anaerobacillus alkaliphilus</name>
    <dbReference type="NCBI Taxonomy" id="1548597"/>
    <lineage>
        <taxon>Bacteria</taxon>
        <taxon>Bacillati</taxon>
        <taxon>Bacillota</taxon>
        <taxon>Bacilli</taxon>
        <taxon>Bacillales</taxon>
        <taxon>Bacillaceae</taxon>
        <taxon>Anaerobacillus</taxon>
    </lineage>
</organism>
<evidence type="ECO:0000256" key="3">
    <source>
        <dbReference type="ARBA" id="ARBA00022801"/>
    </source>
</evidence>
<dbReference type="GO" id="GO:0009252">
    <property type="term" value="P:peptidoglycan biosynthetic process"/>
    <property type="evidence" value="ECO:0007669"/>
    <property type="project" value="UniProtKB-KW"/>
</dbReference>
<dbReference type="AlphaFoldDB" id="A0A4Q0VX83"/>
<evidence type="ECO:0000256" key="4">
    <source>
        <dbReference type="ARBA" id="ARBA00022960"/>
    </source>
</evidence>
<dbReference type="SUPFAM" id="SSF55383">
    <property type="entry name" value="Copper amine oxidase, domain N"/>
    <property type="match status" value="1"/>
</dbReference>
<evidence type="ECO:0000259" key="11">
    <source>
        <dbReference type="Pfam" id="PF00768"/>
    </source>
</evidence>
<dbReference type="RefSeq" id="WP_129077177.1">
    <property type="nucleotide sequence ID" value="NZ_QOUX01000020.1"/>
</dbReference>
<keyword evidence="14" id="KW-1185">Reference proteome</keyword>
<evidence type="ECO:0000256" key="5">
    <source>
        <dbReference type="ARBA" id="ARBA00022984"/>
    </source>
</evidence>
<evidence type="ECO:0000256" key="2">
    <source>
        <dbReference type="ARBA" id="ARBA00022729"/>
    </source>
</evidence>
<dbReference type="PANTHER" id="PTHR21581">
    <property type="entry name" value="D-ALANYL-D-ALANINE CARBOXYPEPTIDASE"/>
    <property type="match status" value="1"/>
</dbReference>
<protein>
    <submittedName>
        <fullName evidence="13">D-alanyl-D-alanine carboxypeptidase</fullName>
    </submittedName>
</protein>
<feature type="domain" description="Copper amine oxidase-like N-terminal" evidence="12">
    <location>
        <begin position="449"/>
        <end position="532"/>
    </location>
</feature>
<dbReference type="Gene3D" id="3.30.457.10">
    <property type="entry name" value="Copper amine oxidase-like, N-terminal domain"/>
    <property type="match status" value="1"/>
</dbReference>
<dbReference type="SUPFAM" id="SSF56601">
    <property type="entry name" value="beta-lactamase/transpeptidase-like"/>
    <property type="match status" value="1"/>
</dbReference>
<accession>A0A4Q0VX83</accession>
<sequence>MQKKIVMLFIVLFITTLPSYGQATTSKTLDAYVKPFFIQYENQEILAEHDMLTIHGRDYFPLVDLLKLLNGSVRLLDEKIDVHLVPNVKQTNFIEVTRPLPKKVQTLILPTFQESIQAGAGAIIENDPSNIMFSKNGNEKHYPASTTKIMTALVALEKSDLKENVKISQDVRNIPSDSSRANVRPGDVMTLEQLLFAMMVPSGNDAAVAVAVHIAGSEREFAQLMNQKAKELGATNTNFVNSHGYHDPNQYTTAIDLAKITYAATKHPQFLQFISVPSYRATYKNSSGTTVTRTWEATNQQVRKDRPNYAPNIIGGKTGYTSASRHTLVSVAEKDSNQYITVILRGDPTGRYVDTQKLVKKAIAARKANNEKYSVPIKITYVDRELVVNGKSQVLDQQVFTYQGRLYMHMDTIPLLTEKVKEVTVKQEDYKLVLDQIMVPHINDLLLFRDSRLFLPFRAISEHYEFAVNFNKDGGVIKASKQGFEIKLTIDSKTAEVNGKKLVLDSAPFIMNGTTYLPTRFLADTISDSFDWGIGHTLVLK</sequence>